<protein>
    <recommendedName>
        <fullName evidence="3">DUF674 family protein</fullName>
    </recommendedName>
</protein>
<keyword evidence="2" id="KW-1185">Reference proteome</keyword>
<dbReference type="PANTHER" id="PTHR33103">
    <property type="entry name" value="OS01G0153900 PROTEIN"/>
    <property type="match status" value="1"/>
</dbReference>
<proteinExistence type="predicted"/>
<reference evidence="1 2" key="1">
    <citation type="journal article" date="2020" name="IScience">
        <title>Genome Sequencing of the Endangered Kingdonia uniflora (Circaeasteraceae, Ranunculales) Reveals Potential Mechanisms of Evolutionary Specialization.</title>
        <authorList>
            <person name="Sun Y."/>
            <person name="Deng T."/>
            <person name="Zhang A."/>
            <person name="Moore M.J."/>
            <person name="Landis J.B."/>
            <person name="Lin N."/>
            <person name="Zhang H."/>
            <person name="Zhang X."/>
            <person name="Huang J."/>
            <person name="Zhang X."/>
            <person name="Sun H."/>
            <person name="Wang H."/>
        </authorList>
    </citation>
    <scope>NUCLEOTIDE SEQUENCE [LARGE SCALE GENOMIC DNA]</scope>
    <source>
        <strain evidence="1">TB1705</strain>
        <tissue evidence="1">Leaf</tissue>
    </source>
</reference>
<sequence length="365" mass="40967">MATEEGKTISLNVLVDKQRNRVVFVESNNDFIDILLSFLTIPVGTVLRLARKQKQPCGIGCMDNLYQSLEDFDSELFEKESLRHMLLRPENLAGALCKRLKINIDDTELTKYYVCPQLTIDTYYSRQHASSLLSISNNEQCSCGELMSLPINLSDEKVEDGNIEDRGVFVNALKGISFTVTDDIQILPFSTETSFAHLNALGIKRMNELDEKTINVGVEEIISILRHSFLSKIPLTEVLLWKSAHEIPQISPFQSKYTAQSKSEDTANAESTKKTVTIIFCKSQNKILYAEAGEDFVEFLFSLLTLPLGSVVKLLDQNPSLGCISNLYKTVEGTGTTLARHVKTAERHRYSLRCLPLISVARANF</sequence>
<dbReference type="EMBL" id="JACGCM010001144">
    <property type="protein sequence ID" value="KAF6161007.1"/>
    <property type="molecule type" value="Genomic_DNA"/>
</dbReference>
<name>A0A7J7N1L8_9MAGN</name>
<dbReference type="OrthoDB" id="1277335at2759"/>
<organism evidence="1 2">
    <name type="scientific">Kingdonia uniflora</name>
    <dbReference type="NCBI Taxonomy" id="39325"/>
    <lineage>
        <taxon>Eukaryota</taxon>
        <taxon>Viridiplantae</taxon>
        <taxon>Streptophyta</taxon>
        <taxon>Embryophyta</taxon>
        <taxon>Tracheophyta</taxon>
        <taxon>Spermatophyta</taxon>
        <taxon>Magnoliopsida</taxon>
        <taxon>Ranunculales</taxon>
        <taxon>Circaeasteraceae</taxon>
        <taxon>Kingdonia</taxon>
    </lineage>
</organism>
<comment type="caution">
    <text evidence="1">The sequence shown here is derived from an EMBL/GenBank/DDBJ whole genome shotgun (WGS) entry which is preliminary data.</text>
</comment>
<dbReference type="PANTHER" id="PTHR33103:SF27">
    <property type="entry name" value="OS04G0594700 PROTEIN"/>
    <property type="match status" value="1"/>
</dbReference>
<dbReference type="Proteomes" id="UP000541444">
    <property type="component" value="Unassembled WGS sequence"/>
</dbReference>
<gene>
    <name evidence="1" type="ORF">GIB67_007648</name>
</gene>
<evidence type="ECO:0000313" key="1">
    <source>
        <dbReference type="EMBL" id="KAF6161007.1"/>
    </source>
</evidence>
<evidence type="ECO:0000313" key="2">
    <source>
        <dbReference type="Proteomes" id="UP000541444"/>
    </source>
</evidence>
<dbReference type="Pfam" id="PF05056">
    <property type="entry name" value="DUF674"/>
    <property type="match status" value="1"/>
</dbReference>
<dbReference type="InterPro" id="IPR007750">
    <property type="entry name" value="DUF674"/>
</dbReference>
<dbReference type="AlphaFoldDB" id="A0A7J7N1L8"/>
<accession>A0A7J7N1L8</accession>
<evidence type="ECO:0008006" key="3">
    <source>
        <dbReference type="Google" id="ProtNLM"/>
    </source>
</evidence>